<sequence length="343" mass="38609">MVNYSPLLLFTTNCFDELKRSYTNLTDDLRETSFNRRQQRCCAAHDRDQQKSDLPGDLDKHWHRSATFIFRARLLLCPPEKVGIRDSRNSNYAWIKSHDPRTYDCTFCPGLVRAHVRGPDKSTFERTTAPGLTSWEITQHLCNSLYHKDVRPFVRGLPHPCLWVQVRDGGVASCPGVFSSGIRPRRIKWQWLEPLFLASWRCRRHIARGRARSASARGRRVCAASRWRKGTGLMVGTQRGWEGDAAQAAHAADRRWSDAGGRRPDQGGASVTRWRRSNRARLPTADQAIHASDDSSQGSTRQPASFNLVLSSVAMSIRCLRRATRGRARHRACAAAGGGGHPG</sequence>
<organism evidence="2 3">
    <name type="scientific">Eumeta variegata</name>
    <name type="common">Bagworm moth</name>
    <name type="synonym">Eumeta japonica</name>
    <dbReference type="NCBI Taxonomy" id="151549"/>
    <lineage>
        <taxon>Eukaryota</taxon>
        <taxon>Metazoa</taxon>
        <taxon>Ecdysozoa</taxon>
        <taxon>Arthropoda</taxon>
        <taxon>Hexapoda</taxon>
        <taxon>Insecta</taxon>
        <taxon>Pterygota</taxon>
        <taxon>Neoptera</taxon>
        <taxon>Endopterygota</taxon>
        <taxon>Lepidoptera</taxon>
        <taxon>Glossata</taxon>
        <taxon>Ditrysia</taxon>
        <taxon>Tineoidea</taxon>
        <taxon>Psychidae</taxon>
        <taxon>Oiketicinae</taxon>
        <taxon>Eumeta</taxon>
    </lineage>
</organism>
<evidence type="ECO:0000313" key="3">
    <source>
        <dbReference type="Proteomes" id="UP000299102"/>
    </source>
</evidence>
<accession>A0A4C1ZD40</accession>
<gene>
    <name evidence="2" type="ORF">EVAR_65266_1</name>
</gene>
<protein>
    <submittedName>
        <fullName evidence="2">Uncharacterized protein</fullName>
    </submittedName>
</protein>
<dbReference type="AlphaFoldDB" id="A0A4C1ZD40"/>
<evidence type="ECO:0000313" key="2">
    <source>
        <dbReference type="EMBL" id="GBP84869.1"/>
    </source>
</evidence>
<comment type="caution">
    <text evidence="2">The sequence shown here is derived from an EMBL/GenBank/DDBJ whole genome shotgun (WGS) entry which is preliminary data.</text>
</comment>
<proteinExistence type="predicted"/>
<name>A0A4C1ZD40_EUMVA</name>
<evidence type="ECO:0000256" key="1">
    <source>
        <dbReference type="SAM" id="MobiDB-lite"/>
    </source>
</evidence>
<dbReference type="Proteomes" id="UP000299102">
    <property type="component" value="Unassembled WGS sequence"/>
</dbReference>
<feature type="compositionally biased region" description="Basic and acidic residues" evidence="1">
    <location>
        <begin position="251"/>
        <end position="265"/>
    </location>
</feature>
<dbReference type="EMBL" id="BGZK01001703">
    <property type="protein sequence ID" value="GBP84869.1"/>
    <property type="molecule type" value="Genomic_DNA"/>
</dbReference>
<keyword evidence="3" id="KW-1185">Reference proteome</keyword>
<feature type="region of interest" description="Disordered" evidence="1">
    <location>
        <begin position="244"/>
        <end position="302"/>
    </location>
</feature>
<reference evidence="2 3" key="1">
    <citation type="journal article" date="2019" name="Commun. Biol.">
        <title>The bagworm genome reveals a unique fibroin gene that provides high tensile strength.</title>
        <authorList>
            <person name="Kono N."/>
            <person name="Nakamura H."/>
            <person name="Ohtoshi R."/>
            <person name="Tomita M."/>
            <person name="Numata K."/>
            <person name="Arakawa K."/>
        </authorList>
    </citation>
    <scope>NUCLEOTIDE SEQUENCE [LARGE SCALE GENOMIC DNA]</scope>
</reference>